<feature type="transmembrane region" description="Helical" evidence="1">
    <location>
        <begin position="181"/>
        <end position="200"/>
    </location>
</feature>
<evidence type="ECO:0000313" key="3">
    <source>
        <dbReference type="WBParaSite" id="L893_g12819.t1"/>
    </source>
</evidence>
<keyword evidence="2" id="KW-1185">Reference proteome</keyword>
<organism evidence="2 3">
    <name type="scientific">Steinernema glaseri</name>
    <dbReference type="NCBI Taxonomy" id="37863"/>
    <lineage>
        <taxon>Eukaryota</taxon>
        <taxon>Metazoa</taxon>
        <taxon>Ecdysozoa</taxon>
        <taxon>Nematoda</taxon>
        <taxon>Chromadorea</taxon>
        <taxon>Rhabditida</taxon>
        <taxon>Tylenchina</taxon>
        <taxon>Panagrolaimomorpha</taxon>
        <taxon>Strongyloidoidea</taxon>
        <taxon>Steinernematidae</taxon>
        <taxon>Steinernema</taxon>
    </lineage>
</organism>
<dbReference type="AlphaFoldDB" id="A0A1I7Y5B0"/>
<name>A0A1I7Y5B0_9BILA</name>
<keyword evidence="1" id="KW-0812">Transmembrane</keyword>
<keyword evidence="1" id="KW-1133">Transmembrane helix</keyword>
<feature type="transmembrane region" description="Helical" evidence="1">
    <location>
        <begin position="83"/>
        <end position="107"/>
    </location>
</feature>
<protein>
    <submittedName>
        <fullName evidence="3">G_PROTEIN_RECEP_F1_2 domain-containing protein</fullName>
    </submittedName>
</protein>
<accession>A0A1I7Y5B0</accession>
<dbReference type="Proteomes" id="UP000095287">
    <property type="component" value="Unplaced"/>
</dbReference>
<feature type="transmembrane region" description="Helical" evidence="1">
    <location>
        <begin position="45"/>
        <end position="71"/>
    </location>
</feature>
<evidence type="ECO:0000256" key="1">
    <source>
        <dbReference type="SAM" id="Phobius"/>
    </source>
</evidence>
<feature type="transmembrane region" description="Helical" evidence="1">
    <location>
        <begin position="12"/>
        <end position="33"/>
    </location>
</feature>
<keyword evidence="1" id="KW-0472">Membrane</keyword>
<sequence>MVMLKTVVLAQYVLLIQLWIITLFLIFVIFNSRSMSAFIKKSPELAIIFGLTSVIGIHQILQFSLWLLYFLNMTPNRALLGNFAVLWGVLSICYLCIYDLFTIVLFIRRIIIILDPLRDRRWLNHAIYGLASSIGIAILVYLVVAYLKVIDFERIPTANECFSLVCTQPLMEVRDAINAKTVLSIANVLVGSVFLVMFLIRTSKQTTNVKKVP</sequence>
<dbReference type="WBParaSite" id="L893_g12819.t1">
    <property type="protein sequence ID" value="L893_g12819.t1"/>
    <property type="gene ID" value="L893_g12819"/>
</dbReference>
<feature type="transmembrane region" description="Helical" evidence="1">
    <location>
        <begin position="127"/>
        <end position="147"/>
    </location>
</feature>
<proteinExistence type="predicted"/>
<evidence type="ECO:0000313" key="2">
    <source>
        <dbReference type="Proteomes" id="UP000095287"/>
    </source>
</evidence>
<reference evidence="3" key="1">
    <citation type="submission" date="2016-11" db="UniProtKB">
        <authorList>
            <consortium name="WormBaseParasite"/>
        </authorList>
    </citation>
    <scope>IDENTIFICATION</scope>
</reference>